<feature type="region of interest" description="Disordered" evidence="1">
    <location>
        <begin position="573"/>
        <end position="593"/>
    </location>
</feature>
<dbReference type="GO" id="GO:0072344">
    <property type="term" value="P:rescue of stalled ribosome"/>
    <property type="evidence" value="ECO:0007669"/>
    <property type="project" value="TreeGrafter"/>
</dbReference>
<dbReference type="GO" id="GO:1990112">
    <property type="term" value="C:RQC complex"/>
    <property type="evidence" value="ECO:0007669"/>
    <property type="project" value="TreeGrafter"/>
</dbReference>
<evidence type="ECO:0000313" key="3">
    <source>
        <dbReference type="Proteomes" id="UP000799772"/>
    </source>
</evidence>
<dbReference type="PANTHER" id="PTHR22684">
    <property type="entry name" value="NULP1-RELATED"/>
    <property type="match status" value="1"/>
</dbReference>
<keyword evidence="3" id="KW-1185">Reference proteome</keyword>
<evidence type="ECO:0000313" key="2">
    <source>
        <dbReference type="EMBL" id="KAF2100963.1"/>
    </source>
</evidence>
<accession>A0A9P4M7X6</accession>
<protein>
    <submittedName>
        <fullName evidence="2">DUF654-domain-containing protein</fullName>
    </submittedName>
</protein>
<dbReference type="AlphaFoldDB" id="A0A9P4M7X6"/>
<dbReference type="Proteomes" id="UP000799772">
    <property type="component" value="Unassembled WGS sequence"/>
</dbReference>
<dbReference type="EMBL" id="ML978124">
    <property type="protein sequence ID" value="KAF2100963.1"/>
    <property type="molecule type" value="Genomic_DNA"/>
</dbReference>
<comment type="caution">
    <text evidence="2">The sequence shown here is derived from an EMBL/GenBank/DDBJ whole genome shotgun (WGS) entry which is preliminary data.</text>
</comment>
<dbReference type="PANTHER" id="PTHR22684:SF0">
    <property type="entry name" value="RIBOSOME QUALITY CONTROL COMPLEX SUBUNIT TCF25"/>
    <property type="match status" value="1"/>
</dbReference>
<dbReference type="Pfam" id="PF04910">
    <property type="entry name" value="Tcf25"/>
    <property type="match status" value="1"/>
</dbReference>
<feature type="region of interest" description="Disordered" evidence="1">
    <location>
        <begin position="182"/>
        <end position="203"/>
    </location>
</feature>
<organism evidence="2 3">
    <name type="scientific">Rhizodiscina lignyota</name>
    <dbReference type="NCBI Taxonomy" id="1504668"/>
    <lineage>
        <taxon>Eukaryota</taxon>
        <taxon>Fungi</taxon>
        <taxon>Dikarya</taxon>
        <taxon>Ascomycota</taxon>
        <taxon>Pezizomycotina</taxon>
        <taxon>Dothideomycetes</taxon>
        <taxon>Pleosporomycetidae</taxon>
        <taxon>Aulographales</taxon>
        <taxon>Rhizodiscinaceae</taxon>
        <taxon>Rhizodiscina</taxon>
    </lineage>
</organism>
<proteinExistence type="predicted"/>
<feature type="compositionally biased region" description="Basic residues" evidence="1">
    <location>
        <begin position="89"/>
        <end position="101"/>
    </location>
</feature>
<feature type="compositionally biased region" description="Basic and acidic residues" evidence="1">
    <location>
        <begin position="102"/>
        <end position="112"/>
    </location>
</feature>
<feature type="non-terminal residue" evidence="2">
    <location>
        <position position="593"/>
    </location>
</feature>
<reference evidence="2" key="1">
    <citation type="journal article" date="2020" name="Stud. Mycol.">
        <title>101 Dothideomycetes genomes: a test case for predicting lifestyles and emergence of pathogens.</title>
        <authorList>
            <person name="Haridas S."/>
            <person name="Albert R."/>
            <person name="Binder M."/>
            <person name="Bloem J."/>
            <person name="Labutti K."/>
            <person name="Salamov A."/>
            <person name="Andreopoulos B."/>
            <person name="Baker S."/>
            <person name="Barry K."/>
            <person name="Bills G."/>
            <person name="Bluhm B."/>
            <person name="Cannon C."/>
            <person name="Castanera R."/>
            <person name="Culley D."/>
            <person name="Daum C."/>
            <person name="Ezra D."/>
            <person name="Gonzalez J."/>
            <person name="Henrissat B."/>
            <person name="Kuo A."/>
            <person name="Liang C."/>
            <person name="Lipzen A."/>
            <person name="Lutzoni F."/>
            <person name="Magnuson J."/>
            <person name="Mondo S."/>
            <person name="Nolan M."/>
            <person name="Ohm R."/>
            <person name="Pangilinan J."/>
            <person name="Park H.-J."/>
            <person name="Ramirez L."/>
            <person name="Alfaro M."/>
            <person name="Sun H."/>
            <person name="Tritt A."/>
            <person name="Yoshinaga Y."/>
            <person name="Zwiers L.-H."/>
            <person name="Turgeon B."/>
            <person name="Goodwin S."/>
            <person name="Spatafora J."/>
            <person name="Crous P."/>
            <person name="Grigoriev I."/>
        </authorList>
    </citation>
    <scope>NUCLEOTIDE SEQUENCE</scope>
    <source>
        <strain evidence="2">CBS 133067</strain>
    </source>
</reference>
<dbReference type="OrthoDB" id="205993at2759"/>
<feature type="compositionally biased region" description="Acidic residues" evidence="1">
    <location>
        <begin position="54"/>
        <end position="65"/>
    </location>
</feature>
<evidence type="ECO:0000256" key="1">
    <source>
        <dbReference type="SAM" id="MobiDB-lite"/>
    </source>
</evidence>
<gene>
    <name evidence="2" type="ORF">NA57DRAFT_18781</name>
</gene>
<name>A0A9P4M7X6_9PEZI</name>
<dbReference type="GO" id="GO:1990116">
    <property type="term" value="P:ribosome-associated ubiquitin-dependent protein catabolic process"/>
    <property type="evidence" value="ECO:0007669"/>
    <property type="project" value="TreeGrafter"/>
</dbReference>
<feature type="compositionally biased region" description="Basic and acidic residues" evidence="1">
    <location>
        <begin position="9"/>
        <end position="26"/>
    </location>
</feature>
<dbReference type="InterPro" id="IPR006994">
    <property type="entry name" value="TCF25/Rqc1"/>
</dbReference>
<sequence length="593" mass="67225">MSSRALRRAQRELEEKKQLEQLKKEEEEAEQEDEEEEDEQPSTATSGFGIFAALDDDKDNEDAEGDAAQSEPESEELEVVRSKPAQTKSSKKKKKKKKRTKDAKQPELEKASKNTTSNRQVDEIDQALRQLKLLQTKAPGVDQSTSSISKEQQELFELLSVDTQHLHAANEMRRLFGRAAMEDDRGDAEAGATGRRRGRNRGGRQVGIAGAVAGGRSAAGRLAGVALRRNIFIQGKEEWPRGTAAGLGMELIEKNTHGECVFKYVHSPSYQEVQRQFQSCVRTMDHEHMVHLLRVNPYHISTLLQVSDMAKQERDHTASGDLLERALFTFGRAIHSTFSKRLSEGTARLEFRRPENREFWLAGWRYIDNLSMRSTWRTVLEWAKLLFSLAPYNDPYQMRLVIDQYAIRARQPQQLIDLMDNKLLRESEHLHKLPNIQYSAGLALIQTKNPSRARQALKAAIESHPWIAARLFQELNLEPVPPSIWGRTPPTLREAVYTELYAGRAKDIWNTPEATSLLMEVARSAAKDHPSSQDRSITSMDNINLNIARHVIMTDNREFIALIPSEFTRQLTSVSDPLPPEDDLNTYQSAAPG</sequence>
<feature type="region of interest" description="Disordered" evidence="1">
    <location>
        <begin position="1"/>
        <end position="122"/>
    </location>
</feature>
<feature type="compositionally biased region" description="Acidic residues" evidence="1">
    <location>
        <begin position="27"/>
        <end position="40"/>
    </location>
</feature>